<protein>
    <submittedName>
        <fullName evidence="1">Uncharacterized protein</fullName>
    </submittedName>
</protein>
<organism evidence="1">
    <name type="scientific">Hydrogenophaga sp. PL2G6</name>
    <dbReference type="NCBI Taxonomy" id="503997"/>
    <lineage>
        <taxon>Bacteria</taxon>
        <taxon>Pseudomonadati</taxon>
        <taxon>Pseudomonadota</taxon>
        <taxon>Betaproteobacteria</taxon>
        <taxon>Burkholderiales</taxon>
        <taxon>Comamonadaceae</taxon>
        <taxon>Hydrogenophaga</taxon>
    </lineage>
</organism>
<evidence type="ECO:0000313" key="1">
    <source>
        <dbReference type="EMBL" id="ACB12995.1"/>
    </source>
</evidence>
<reference evidence="1" key="1">
    <citation type="journal article" date="2008" name="J. Bacteriol.">
        <title>The evolution of class 1 integrons and the rise of antibiotic resistance.</title>
        <authorList>
            <person name="Gillings M."/>
            <person name="Boucher Y."/>
            <person name="Labbate M."/>
            <person name="Holmes A."/>
            <person name="Krishnan S."/>
            <person name="Holley M."/>
            <person name="Stokes H.W."/>
        </authorList>
    </citation>
    <scope>NUCLEOTIDE SEQUENCE</scope>
</reference>
<dbReference type="EMBL" id="EU327989">
    <property type="protein sequence ID" value="ACB12995.1"/>
    <property type="molecule type" value="Genomic_DNA"/>
</dbReference>
<sequence length="63" mass="7162">MDIAHLHFGHITGRVPNLEKCRYWFLDEAISSAAYPAAFRVETCGDLQRPDREIAVTMSKVQV</sequence>
<accession>B4Y319</accession>
<dbReference type="AlphaFoldDB" id="B4Y319"/>
<proteinExistence type="predicted"/>
<name>B4Y319_9BURK</name>